<dbReference type="InterPro" id="IPR027417">
    <property type="entry name" value="P-loop_NTPase"/>
</dbReference>
<dbReference type="InterPro" id="IPR050107">
    <property type="entry name" value="ABC_carbohydrate_import_ATPase"/>
</dbReference>
<evidence type="ECO:0000259" key="3">
    <source>
        <dbReference type="PROSITE" id="PS50893"/>
    </source>
</evidence>
<dbReference type="RefSeq" id="WP_186964215.1">
    <property type="nucleotide sequence ID" value="NZ_JACOPR010000009.1"/>
</dbReference>
<keyword evidence="5" id="KW-1185">Reference proteome</keyword>
<dbReference type="PROSITE" id="PS00211">
    <property type="entry name" value="ABC_TRANSPORTER_1"/>
    <property type="match status" value="1"/>
</dbReference>
<dbReference type="Proteomes" id="UP000660021">
    <property type="component" value="Unassembled WGS sequence"/>
</dbReference>
<dbReference type="PANTHER" id="PTHR43790:SF4">
    <property type="entry name" value="GUANOSINE IMPORT ATP-BINDING PROTEIN NUPO"/>
    <property type="match status" value="1"/>
</dbReference>
<feature type="domain" description="ABC transporter" evidence="3">
    <location>
        <begin position="2"/>
        <end position="251"/>
    </location>
</feature>
<evidence type="ECO:0000313" key="4">
    <source>
        <dbReference type="EMBL" id="MBC5731759.1"/>
    </source>
</evidence>
<dbReference type="EMBL" id="JACOPR010000009">
    <property type="protein sequence ID" value="MBC5731759.1"/>
    <property type="molecule type" value="Genomic_DNA"/>
</dbReference>
<name>A0ABR7HW64_9FIRM</name>
<keyword evidence="1" id="KW-0547">Nucleotide-binding</keyword>
<reference evidence="4 5" key="1">
    <citation type="submission" date="2020-08" db="EMBL/GenBank/DDBJ databases">
        <title>Genome public.</title>
        <authorList>
            <person name="Liu C."/>
            <person name="Sun Q."/>
        </authorList>
    </citation>
    <scope>NUCLEOTIDE SEQUENCE [LARGE SCALE GENOMIC DNA]</scope>
    <source>
        <strain evidence="4 5">New-38</strain>
    </source>
</reference>
<dbReference type="SMART" id="SM00382">
    <property type="entry name" value="AAA"/>
    <property type="match status" value="2"/>
</dbReference>
<dbReference type="Pfam" id="PF00005">
    <property type="entry name" value="ABC_tran"/>
    <property type="match status" value="2"/>
</dbReference>
<dbReference type="InterPro" id="IPR003593">
    <property type="entry name" value="AAA+_ATPase"/>
</dbReference>
<dbReference type="InterPro" id="IPR017871">
    <property type="entry name" value="ABC_transporter-like_CS"/>
</dbReference>
<dbReference type="SUPFAM" id="SSF52540">
    <property type="entry name" value="P-loop containing nucleoside triphosphate hydrolases"/>
    <property type="match status" value="2"/>
</dbReference>
<dbReference type="CDD" id="cd03216">
    <property type="entry name" value="ABC_Carb_Monos_I"/>
    <property type="match status" value="1"/>
</dbReference>
<protein>
    <submittedName>
        <fullName evidence="4">Sugar ABC transporter ATP-binding protein</fullName>
    </submittedName>
</protein>
<dbReference type="GO" id="GO:0005524">
    <property type="term" value="F:ATP binding"/>
    <property type="evidence" value="ECO:0007669"/>
    <property type="project" value="UniProtKB-KW"/>
</dbReference>
<dbReference type="PROSITE" id="PS50893">
    <property type="entry name" value="ABC_TRANSPORTER_2"/>
    <property type="match status" value="2"/>
</dbReference>
<accession>A0ABR7HW64</accession>
<evidence type="ECO:0000256" key="1">
    <source>
        <dbReference type="ARBA" id="ARBA00022741"/>
    </source>
</evidence>
<keyword evidence="2 4" id="KW-0067">ATP-binding</keyword>
<dbReference type="CDD" id="cd03215">
    <property type="entry name" value="ABC_Carb_Monos_II"/>
    <property type="match status" value="1"/>
</dbReference>
<evidence type="ECO:0000313" key="5">
    <source>
        <dbReference type="Proteomes" id="UP000660021"/>
    </source>
</evidence>
<organism evidence="4 5">
    <name type="scientific">Pseudoflavonifractor hominis</name>
    <dbReference type="NCBI Taxonomy" id="2763059"/>
    <lineage>
        <taxon>Bacteria</taxon>
        <taxon>Bacillati</taxon>
        <taxon>Bacillota</taxon>
        <taxon>Clostridia</taxon>
        <taxon>Eubacteriales</taxon>
        <taxon>Oscillospiraceae</taxon>
        <taxon>Pseudoflavonifractor</taxon>
    </lineage>
</organism>
<dbReference type="InterPro" id="IPR003439">
    <property type="entry name" value="ABC_transporter-like_ATP-bd"/>
</dbReference>
<sequence length="509" mass="56364">MLELKHLSKAFDGHTVLNDINLTILPGKVHGLIGANGSGKSTLMNILNGNETIARSGGYTGRILLDGRDITIQNHSQSVACGIAMVHQELALFSGMTVTENIKINREKTRFSTPLLPELSLLDPNKNIRDAQHALEAIGAHMDPGQVIDALSLNQKQFVELARELDQQNIRLLILDEPTSSLNITETKALLSCIREIADRGIAVIFISHRLEEIMQVCDTVSVLRDGALISTYEKADFSIGAFADDMVGRKIVKTQRAAKKQKGDVLMQLSQINGTELDIREGEVLGITGLAGQGQELLAEGLFGLKPASFQARFKGEELSLGDNSTLTARGIYYLSDDRAKTSLFRESPVWKNMIFGTELRHREFLRWKACPALSLLDRKAIQAHAQAMIEQLNIVCRSPDAPVRELSGGNQQKVCIARALTFAPELLFVNEPTRGIDIYSKELILDWLLKMNERDHTTVVITSGELEELVRVCDRVVVMYQGQVFQTFEGEMNLEELTLSLYGRGNA</sequence>
<proteinExistence type="predicted"/>
<gene>
    <name evidence="4" type="ORF">H8S34_13110</name>
</gene>
<dbReference type="PANTHER" id="PTHR43790">
    <property type="entry name" value="CARBOHYDRATE TRANSPORT ATP-BINDING PROTEIN MG119-RELATED"/>
    <property type="match status" value="1"/>
</dbReference>
<evidence type="ECO:0000256" key="2">
    <source>
        <dbReference type="ARBA" id="ARBA00022840"/>
    </source>
</evidence>
<dbReference type="Gene3D" id="3.40.50.300">
    <property type="entry name" value="P-loop containing nucleotide triphosphate hydrolases"/>
    <property type="match status" value="2"/>
</dbReference>
<comment type="caution">
    <text evidence="4">The sequence shown here is derived from an EMBL/GenBank/DDBJ whole genome shotgun (WGS) entry which is preliminary data.</text>
</comment>
<feature type="domain" description="ABC transporter" evidence="3">
    <location>
        <begin position="253"/>
        <end position="508"/>
    </location>
</feature>